<proteinExistence type="predicted"/>
<protein>
    <submittedName>
        <fullName evidence="1">Uncharacterized protein</fullName>
    </submittedName>
</protein>
<sequence length="101" mass="11535">MSSLHTLLLISPRPRLHQTIRRGQKSHLFFSKNKSCFLENFPDRAFFERFAELEVPTWMRPLVVSVWNEPFAHWEKGGCGSGGGMEDEDCDADADFVFGDG</sequence>
<keyword evidence="2" id="KW-1185">Reference proteome</keyword>
<dbReference type="EMBL" id="AYSA01000709">
    <property type="protein sequence ID" value="ESZ90041.1"/>
    <property type="molecule type" value="Genomic_DNA"/>
</dbReference>
<organism evidence="1 2">
    <name type="scientific">Sclerotinia borealis (strain F-4128)</name>
    <dbReference type="NCBI Taxonomy" id="1432307"/>
    <lineage>
        <taxon>Eukaryota</taxon>
        <taxon>Fungi</taxon>
        <taxon>Dikarya</taxon>
        <taxon>Ascomycota</taxon>
        <taxon>Pezizomycotina</taxon>
        <taxon>Leotiomycetes</taxon>
        <taxon>Helotiales</taxon>
        <taxon>Sclerotiniaceae</taxon>
        <taxon>Sclerotinia</taxon>
    </lineage>
</organism>
<dbReference type="Proteomes" id="UP000019487">
    <property type="component" value="Unassembled WGS sequence"/>
</dbReference>
<dbReference type="AlphaFoldDB" id="W9C2B8"/>
<evidence type="ECO:0000313" key="1">
    <source>
        <dbReference type="EMBL" id="ESZ90041.1"/>
    </source>
</evidence>
<accession>W9C2B8</accession>
<name>W9C2B8_SCLBF</name>
<gene>
    <name evidence="1" type="ORF">SBOR_9570</name>
</gene>
<dbReference type="HOGENOM" id="CLU_2293320_0_0_1"/>
<comment type="caution">
    <text evidence="1">The sequence shown here is derived from an EMBL/GenBank/DDBJ whole genome shotgun (WGS) entry which is preliminary data.</text>
</comment>
<evidence type="ECO:0000313" key="2">
    <source>
        <dbReference type="Proteomes" id="UP000019487"/>
    </source>
</evidence>
<reference evidence="1 2" key="1">
    <citation type="journal article" date="2014" name="Genome Announc.">
        <title>Draft genome sequence of Sclerotinia borealis, a psychrophilic plant pathogenic fungus.</title>
        <authorList>
            <person name="Mardanov A.V."/>
            <person name="Beletsky A.V."/>
            <person name="Kadnikov V.V."/>
            <person name="Ignatov A.N."/>
            <person name="Ravin N.V."/>
        </authorList>
    </citation>
    <scope>NUCLEOTIDE SEQUENCE [LARGE SCALE GENOMIC DNA]</scope>
    <source>
        <strain evidence="2">F-4157</strain>
    </source>
</reference>